<dbReference type="PANTHER" id="PTHR24113:SF12">
    <property type="entry name" value="RAN GTPASE-ACTIVATING PROTEIN 1"/>
    <property type="match status" value="1"/>
</dbReference>
<dbReference type="EMBL" id="CP086717">
    <property type="protein sequence ID" value="WOO82743.1"/>
    <property type="molecule type" value="Genomic_DNA"/>
</dbReference>
<dbReference type="SUPFAM" id="SSF52047">
    <property type="entry name" value="RNI-like"/>
    <property type="match status" value="1"/>
</dbReference>
<reference evidence="4" key="1">
    <citation type="submission" date="2023-10" db="EMBL/GenBank/DDBJ databases">
        <authorList>
            <person name="Noh H."/>
        </authorList>
    </citation>
    <scope>NUCLEOTIDE SEQUENCE</scope>
    <source>
        <strain evidence="4">DUCC4014</strain>
    </source>
</reference>
<sequence length="432" mass="48992">MAPKRQQRTANFNRCGVRGVAAALKILAELDASATVLFASDNSLGDDGARILFEGLRERRLKRKRDALVSGDAAVLGLVDIHLAGNAMTDKGVLHALRYASEDHVLEKLDFRSQDINLFTGVDEMAVYLNLSAINCLSFSGNTLDECGFSYLLRTITVPLSTLHFDECDLRTSTAEAIAHYLSSPASRRLVSFHASHNNLGLDGVSVILSFINRSNYTLSDPLFWFNAKPPFIEGYADNDYWQEQYVDDFITFDKELQDEAFPLEMRPRELQHFMRRVEDLHRFEDVLKKRNERYAIRVRQAARRVLGPARVVLLGREDEAAAKKSTLHLLNLPRELQVMILRYLTSPPDSPVLFLSNSQWSRVTAYASDRSKLRTMAARSRATLEEWKAERLEAQDPVVPLDTTQEARHVFDREMLDYEADVGCDLFEGSE</sequence>
<dbReference type="Gene3D" id="3.80.10.10">
    <property type="entry name" value="Ribonuclease Inhibitor"/>
    <property type="match status" value="2"/>
</dbReference>
<dbReference type="RefSeq" id="XP_062628775.1">
    <property type="nucleotide sequence ID" value="XM_062772791.1"/>
</dbReference>
<dbReference type="InterPro" id="IPR027038">
    <property type="entry name" value="RanGap"/>
</dbReference>
<dbReference type="PANTHER" id="PTHR24113">
    <property type="entry name" value="RAN GTPASE-ACTIVATING PROTEIN 1"/>
    <property type="match status" value="1"/>
</dbReference>
<evidence type="ECO:0000313" key="4">
    <source>
        <dbReference type="EMBL" id="WOO82743.1"/>
    </source>
</evidence>
<dbReference type="AlphaFoldDB" id="A0AAF0Y9P2"/>
<evidence type="ECO:0000256" key="2">
    <source>
        <dbReference type="ARBA" id="ARBA00022614"/>
    </source>
</evidence>
<evidence type="ECO:0000313" key="5">
    <source>
        <dbReference type="Proteomes" id="UP000827549"/>
    </source>
</evidence>
<dbReference type="InterPro" id="IPR032675">
    <property type="entry name" value="LRR_dom_sf"/>
</dbReference>
<evidence type="ECO:0008006" key="6">
    <source>
        <dbReference type="Google" id="ProtNLM"/>
    </source>
</evidence>
<keyword evidence="3" id="KW-0677">Repeat</keyword>
<name>A0AAF0Y9P2_9TREE</name>
<protein>
    <recommendedName>
        <fullName evidence="6">F-box domain-containing protein</fullName>
    </recommendedName>
</protein>
<keyword evidence="1" id="KW-0343">GTPase activation</keyword>
<dbReference type="GO" id="GO:0005634">
    <property type="term" value="C:nucleus"/>
    <property type="evidence" value="ECO:0007669"/>
    <property type="project" value="TreeGrafter"/>
</dbReference>
<keyword evidence="5" id="KW-1185">Reference proteome</keyword>
<accession>A0AAF0Y9P2</accession>
<dbReference type="GO" id="GO:0031267">
    <property type="term" value="F:small GTPase binding"/>
    <property type="evidence" value="ECO:0007669"/>
    <property type="project" value="TreeGrafter"/>
</dbReference>
<keyword evidence="2" id="KW-0433">Leucine-rich repeat</keyword>
<dbReference type="Proteomes" id="UP000827549">
    <property type="component" value="Chromosome 4"/>
</dbReference>
<dbReference type="GO" id="GO:0006913">
    <property type="term" value="P:nucleocytoplasmic transport"/>
    <property type="evidence" value="ECO:0007669"/>
    <property type="project" value="TreeGrafter"/>
</dbReference>
<proteinExistence type="predicted"/>
<dbReference type="GO" id="GO:0005829">
    <property type="term" value="C:cytosol"/>
    <property type="evidence" value="ECO:0007669"/>
    <property type="project" value="TreeGrafter"/>
</dbReference>
<dbReference type="GO" id="GO:0005096">
    <property type="term" value="F:GTPase activator activity"/>
    <property type="evidence" value="ECO:0007669"/>
    <property type="project" value="UniProtKB-KW"/>
</dbReference>
<evidence type="ECO:0000256" key="3">
    <source>
        <dbReference type="ARBA" id="ARBA00022737"/>
    </source>
</evidence>
<organism evidence="4 5">
    <name type="scientific">Vanrija pseudolonga</name>
    <dbReference type="NCBI Taxonomy" id="143232"/>
    <lineage>
        <taxon>Eukaryota</taxon>
        <taxon>Fungi</taxon>
        <taxon>Dikarya</taxon>
        <taxon>Basidiomycota</taxon>
        <taxon>Agaricomycotina</taxon>
        <taxon>Tremellomycetes</taxon>
        <taxon>Trichosporonales</taxon>
        <taxon>Trichosporonaceae</taxon>
        <taxon>Vanrija</taxon>
    </lineage>
</organism>
<dbReference type="GO" id="GO:0048471">
    <property type="term" value="C:perinuclear region of cytoplasm"/>
    <property type="evidence" value="ECO:0007669"/>
    <property type="project" value="TreeGrafter"/>
</dbReference>
<dbReference type="GeneID" id="87809450"/>
<gene>
    <name evidence="4" type="ORF">LOC62_04G006224</name>
</gene>
<evidence type="ECO:0000256" key="1">
    <source>
        <dbReference type="ARBA" id="ARBA00022468"/>
    </source>
</evidence>